<dbReference type="PANTHER" id="PTHR46211">
    <property type="entry name" value="GLYCEROPHOSPHORYL DIESTER PHOSPHODIESTERASE"/>
    <property type="match status" value="1"/>
</dbReference>
<accession>A0ABZ1BRU8</accession>
<dbReference type="RefSeq" id="WP_324669940.1">
    <property type="nucleotide sequence ID" value="NZ_CP141614.1"/>
</dbReference>
<sequence length="252" mass="27253">MDSPAVSISPPARPLVLAHRGASAHAPESTLAAFRLAVESGADGIELDVHLSRDGELVVIHDDQVDRTTDGRGWVHEMTLAELRSLDAGRWFGPGFAGERIPTLAEVLEAVGGALRLINIELKAGPSSRPGLVQRVVETVRRLGLEERCVISSFNHFALREVKRIEPSLRTGILYVEGLVEPWIYARQVPADALHPPHYVVIPELVEGAHRAGLAVHTWTVDAPDEVRRVAACGVDAIITNDPAAVRSVLGR</sequence>
<protein>
    <submittedName>
        <fullName evidence="2">Glycerophosphodiester phosphodiesterase</fullName>
    </submittedName>
</protein>
<dbReference type="PANTHER" id="PTHR46211:SF1">
    <property type="entry name" value="GLYCEROPHOSPHODIESTER PHOSPHODIESTERASE, CYTOPLASMIC"/>
    <property type="match status" value="1"/>
</dbReference>
<keyword evidence="3" id="KW-1185">Reference proteome</keyword>
<organism evidence="2 3">
    <name type="scientific">Geochorda subterranea</name>
    <dbReference type="NCBI Taxonomy" id="3109564"/>
    <lineage>
        <taxon>Bacteria</taxon>
        <taxon>Bacillati</taxon>
        <taxon>Bacillota</taxon>
        <taxon>Limnochordia</taxon>
        <taxon>Limnochordales</taxon>
        <taxon>Geochordaceae</taxon>
        <taxon>Geochorda</taxon>
    </lineage>
</organism>
<name>A0ABZ1BRU8_9FIRM</name>
<dbReference type="SUPFAM" id="SSF51695">
    <property type="entry name" value="PLC-like phosphodiesterases"/>
    <property type="match status" value="1"/>
</dbReference>
<gene>
    <name evidence="2" type="ORF">VLY81_05045</name>
</gene>
<dbReference type="InterPro" id="IPR030395">
    <property type="entry name" value="GP_PDE_dom"/>
</dbReference>
<dbReference type="EMBL" id="CP141614">
    <property type="protein sequence ID" value="WRP15534.1"/>
    <property type="molecule type" value="Genomic_DNA"/>
</dbReference>
<evidence type="ECO:0000313" key="2">
    <source>
        <dbReference type="EMBL" id="WRP15534.1"/>
    </source>
</evidence>
<evidence type="ECO:0000313" key="3">
    <source>
        <dbReference type="Proteomes" id="UP001333102"/>
    </source>
</evidence>
<dbReference type="InterPro" id="IPR017946">
    <property type="entry name" value="PLC-like_Pdiesterase_TIM-brl"/>
</dbReference>
<proteinExistence type="predicted"/>
<dbReference type="Pfam" id="PF03009">
    <property type="entry name" value="GDPD"/>
    <property type="match status" value="1"/>
</dbReference>
<reference evidence="3" key="1">
    <citation type="submission" date="2023-12" db="EMBL/GenBank/DDBJ databases">
        <title>Novel isolates from deep terrestrial aquifers shed light on the physiology and ecology of the class Limnochordia.</title>
        <authorList>
            <person name="Karnachuk O.V."/>
            <person name="Lukina A.P."/>
            <person name="Avakyan M.R."/>
            <person name="Kadnikov V."/>
            <person name="Begmatov S."/>
            <person name="Beletsky A.V."/>
            <person name="Mardanov A.V."/>
            <person name="Ravin N.V."/>
        </authorList>
    </citation>
    <scope>NUCLEOTIDE SEQUENCE [LARGE SCALE GENOMIC DNA]</scope>
    <source>
        <strain evidence="3">LN</strain>
    </source>
</reference>
<dbReference type="Proteomes" id="UP001333102">
    <property type="component" value="Chromosome"/>
</dbReference>
<evidence type="ECO:0000259" key="1">
    <source>
        <dbReference type="PROSITE" id="PS51704"/>
    </source>
</evidence>
<feature type="domain" description="GP-PDE" evidence="1">
    <location>
        <begin position="14"/>
        <end position="250"/>
    </location>
</feature>
<dbReference type="Gene3D" id="3.20.20.190">
    <property type="entry name" value="Phosphatidylinositol (PI) phosphodiesterase"/>
    <property type="match status" value="1"/>
</dbReference>
<dbReference type="PROSITE" id="PS51704">
    <property type="entry name" value="GP_PDE"/>
    <property type="match status" value="1"/>
</dbReference>
<dbReference type="CDD" id="cd08563">
    <property type="entry name" value="GDPD_TtGDE_like"/>
    <property type="match status" value="1"/>
</dbReference>